<reference evidence="3" key="1">
    <citation type="journal article" date="2019" name="Int. J. Syst. Evol. Microbiol.">
        <title>The Global Catalogue of Microorganisms (GCM) 10K type strain sequencing project: providing services to taxonomists for standard genome sequencing and annotation.</title>
        <authorList>
            <consortium name="The Broad Institute Genomics Platform"/>
            <consortium name="The Broad Institute Genome Sequencing Center for Infectious Disease"/>
            <person name="Wu L."/>
            <person name="Ma J."/>
        </authorList>
    </citation>
    <scope>NUCLEOTIDE SEQUENCE [LARGE SCALE GENOMIC DNA]</scope>
    <source>
        <strain evidence="3">JCM 3146</strain>
    </source>
</reference>
<dbReference type="Proteomes" id="UP001501822">
    <property type="component" value="Unassembled WGS sequence"/>
</dbReference>
<keyword evidence="3" id="KW-1185">Reference proteome</keyword>
<comment type="caution">
    <text evidence="2">The sequence shown here is derived from an EMBL/GenBank/DDBJ whole genome shotgun (WGS) entry which is preliminary data.</text>
</comment>
<dbReference type="EMBL" id="BAAABM010000066">
    <property type="protein sequence ID" value="GAA0365430.1"/>
    <property type="molecule type" value="Genomic_DNA"/>
</dbReference>
<feature type="compositionally biased region" description="Polar residues" evidence="1">
    <location>
        <begin position="360"/>
        <end position="370"/>
    </location>
</feature>
<accession>A0ABP3HBD9</accession>
<gene>
    <name evidence="2" type="ORF">GCM10010151_64210</name>
</gene>
<sequence>MNRSPRWAVCHIVSLPGSVLTERNKSGDPIVTWAERNVTVQAAEWHKSTLSTAACVQVASGLPVRDHDGNIIGIRAFGVGEGRSLAELQTVVKGVVDWAAREKNLPRDEEQACLMLGRQFAKLYFPDRGDGSHVFSGPHEPAHRIRSAGTADEALTAPDTENLRYFDLPRSDWGWVESWETLTGTLARPRQETPGTGTTQTTVRDADDTTVPAAVFVVVNPPARKAHWFGLIPTTDEGVQVFDPRFDADAWRAIDAGEGDELVEKWLRQADPVDETLTWPTTGARALILDTNGRVIRPRTENAVALAPSPAPQSASAAYALADPSDPRIGSPLRRLLQPNAARWDRSNRQNPRRIPQRNTVPTPEQQNTGPVEAPPEYENVVSQEHIPGGTGTKRATGLQ</sequence>
<evidence type="ECO:0000313" key="2">
    <source>
        <dbReference type="EMBL" id="GAA0365430.1"/>
    </source>
</evidence>
<protein>
    <submittedName>
        <fullName evidence="2">Uncharacterized protein</fullName>
    </submittedName>
</protein>
<feature type="region of interest" description="Disordered" evidence="1">
    <location>
        <begin position="339"/>
        <end position="400"/>
    </location>
</feature>
<name>A0ABP3HBD9_9ACTN</name>
<evidence type="ECO:0000256" key="1">
    <source>
        <dbReference type="SAM" id="MobiDB-lite"/>
    </source>
</evidence>
<organism evidence="2 3">
    <name type="scientific">Actinoallomurus spadix</name>
    <dbReference type="NCBI Taxonomy" id="79912"/>
    <lineage>
        <taxon>Bacteria</taxon>
        <taxon>Bacillati</taxon>
        <taxon>Actinomycetota</taxon>
        <taxon>Actinomycetes</taxon>
        <taxon>Streptosporangiales</taxon>
        <taxon>Thermomonosporaceae</taxon>
        <taxon>Actinoallomurus</taxon>
    </lineage>
</organism>
<evidence type="ECO:0000313" key="3">
    <source>
        <dbReference type="Proteomes" id="UP001501822"/>
    </source>
</evidence>
<proteinExistence type="predicted"/>